<evidence type="ECO:0000256" key="1">
    <source>
        <dbReference type="ARBA" id="ARBA00023172"/>
    </source>
</evidence>
<protein>
    <recommendedName>
        <fullName evidence="4">Tyr recombinase domain-containing protein</fullName>
    </recommendedName>
</protein>
<sequence>MPNPCYSPLVRAFLEGLRRTKPVTVHREKMSRAQLMTVLTTDRRKLRDHRIIALVGLLYVAYLRPSEGLRLTREAISVDPEGMLITVSKDQTNKKGPPRKVAVQDGEGARFQVLIDGTLLRQWKVHRSSAYGTGQSFDVVKNIQN</sequence>
<dbReference type="STRING" id="34508.A0A4U5LTB9"/>
<reference evidence="2 3" key="2">
    <citation type="journal article" date="2019" name="G3 (Bethesda)">
        <title>Hybrid Assembly of the Genome of the Entomopathogenic Nematode Steinernema carpocapsae Identifies the X-Chromosome.</title>
        <authorList>
            <person name="Serra L."/>
            <person name="Macchietto M."/>
            <person name="Macias-Munoz A."/>
            <person name="McGill C.J."/>
            <person name="Rodriguez I.M."/>
            <person name="Rodriguez B."/>
            <person name="Murad R."/>
            <person name="Mortazavi A."/>
        </authorList>
    </citation>
    <scope>NUCLEOTIDE SEQUENCE [LARGE SCALE GENOMIC DNA]</scope>
    <source>
        <strain evidence="2 3">ALL</strain>
    </source>
</reference>
<evidence type="ECO:0008006" key="4">
    <source>
        <dbReference type="Google" id="ProtNLM"/>
    </source>
</evidence>
<dbReference type="GO" id="GO:0006310">
    <property type="term" value="P:DNA recombination"/>
    <property type="evidence" value="ECO:0007669"/>
    <property type="project" value="UniProtKB-KW"/>
</dbReference>
<dbReference type="InterPro" id="IPR013762">
    <property type="entry name" value="Integrase-like_cat_sf"/>
</dbReference>
<name>A0A4U5LTB9_STECR</name>
<evidence type="ECO:0000313" key="2">
    <source>
        <dbReference type="EMBL" id="TKR59312.1"/>
    </source>
</evidence>
<dbReference type="AlphaFoldDB" id="A0A4U5LTB9"/>
<dbReference type="GO" id="GO:0003677">
    <property type="term" value="F:DNA binding"/>
    <property type="evidence" value="ECO:0007669"/>
    <property type="project" value="InterPro"/>
</dbReference>
<comment type="caution">
    <text evidence="2">The sequence shown here is derived from an EMBL/GenBank/DDBJ whole genome shotgun (WGS) entry which is preliminary data.</text>
</comment>
<organism evidence="2 3">
    <name type="scientific">Steinernema carpocapsae</name>
    <name type="common">Entomopathogenic nematode</name>
    <dbReference type="NCBI Taxonomy" id="34508"/>
    <lineage>
        <taxon>Eukaryota</taxon>
        <taxon>Metazoa</taxon>
        <taxon>Ecdysozoa</taxon>
        <taxon>Nematoda</taxon>
        <taxon>Chromadorea</taxon>
        <taxon>Rhabditida</taxon>
        <taxon>Tylenchina</taxon>
        <taxon>Panagrolaimomorpha</taxon>
        <taxon>Strongyloidoidea</taxon>
        <taxon>Steinernematidae</taxon>
        <taxon>Steinernema</taxon>
    </lineage>
</organism>
<reference evidence="2 3" key="1">
    <citation type="journal article" date="2015" name="Genome Biol.">
        <title>Comparative genomics of Steinernema reveals deeply conserved gene regulatory networks.</title>
        <authorList>
            <person name="Dillman A.R."/>
            <person name="Macchietto M."/>
            <person name="Porter C.F."/>
            <person name="Rogers A."/>
            <person name="Williams B."/>
            <person name="Antoshechkin I."/>
            <person name="Lee M.M."/>
            <person name="Goodwin Z."/>
            <person name="Lu X."/>
            <person name="Lewis E.E."/>
            <person name="Goodrich-Blair H."/>
            <person name="Stock S.P."/>
            <person name="Adams B.J."/>
            <person name="Sternberg P.W."/>
            <person name="Mortazavi A."/>
        </authorList>
    </citation>
    <scope>NUCLEOTIDE SEQUENCE [LARGE SCALE GENOMIC DNA]</scope>
    <source>
        <strain evidence="2 3">ALL</strain>
    </source>
</reference>
<dbReference type="InterPro" id="IPR011010">
    <property type="entry name" value="DNA_brk_join_enz"/>
</dbReference>
<dbReference type="GO" id="GO:0015074">
    <property type="term" value="P:DNA integration"/>
    <property type="evidence" value="ECO:0007669"/>
    <property type="project" value="InterPro"/>
</dbReference>
<accession>A0A4U5LTB9</accession>
<dbReference type="EMBL" id="AZBU02000012">
    <property type="protein sequence ID" value="TKR59312.1"/>
    <property type="molecule type" value="Genomic_DNA"/>
</dbReference>
<dbReference type="SUPFAM" id="SSF56349">
    <property type="entry name" value="DNA breaking-rejoining enzymes"/>
    <property type="match status" value="1"/>
</dbReference>
<dbReference type="Proteomes" id="UP000298663">
    <property type="component" value="Unassembled WGS sequence"/>
</dbReference>
<proteinExistence type="predicted"/>
<evidence type="ECO:0000313" key="3">
    <source>
        <dbReference type="Proteomes" id="UP000298663"/>
    </source>
</evidence>
<keyword evidence="3" id="KW-1185">Reference proteome</keyword>
<dbReference type="Gene3D" id="1.10.443.10">
    <property type="entry name" value="Intergrase catalytic core"/>
    <property type="match status" value="1"/>
</dbReference>
<keyword evidence="1" id="KW-0233">DNA recombination</keyword>
<gene>
    <name evidence="2" type="ORF">L596_029002</name>
</gene>